<dbReference type="EMBL" id="CAJHJT010000034">
    <property type="protein sequence ID" value="CAD7005497.1"/>
    <property type="molecule type" value="Genomic_DNA"/>
</dbReference>
<protein>
    <submittedName>
        <fullName evidence="1">(Mediterranean fruit fly) hypothetical protein</fullName>
    </submittedName>
</protein>
<name>A0A811V6M8_CERCA</name>
<organism evidence="1 2">
    <name type="scientific">Ceratitis capitata</name>
    <name type="common">Mediterranean fruit fly</name>
    <name type="synonym">Tephritis capitata</name>
    <dbReference type="NCBI Taxonomy" id="7213"/>
    <lineage>
        <taxon>Eukaryota</taxon>
        <taxon>Metazoa</taxon>
        <taxon>Ecdysozoa</taxon>
        <taxon>Arthropoda</taxon>
        <taxon>Hexapoda</taxon>
        <taxon>Insecta</taxon>
        <taxon>Pterygota</taxon>
        <taxon>Neoptera</taxon>
        <taxon>Endopterygota</taxon>
        <taxon>Diptera</taxon>
        <taxon>Brachycera</taxon>
        <taxon>Muscomorpha</taxon>
        <taxon>Tephritoidea</taxon>
        <taxon>Tephritidae</taxon>
        <taxon>Ceratitis</taxon>
        <taxon>Ceratitis</taxon>
    </lineage>
</organism>
<accession>A0A811V6M8</accession>
<evidence type="ECO:0000313" key="2">
    <source>
        <dbReference type="Proteomes" id="UP000606786"/>
    </source>
</evidence>
<gene>
    <name evidence="1" type="ORF">CCAP1982_LOCUS13857</name>
</gene>
<evidence type="ECO:0000313" key="1">
    <source>
        <dbReference type="EMBL" id="CAD7005497.1"/>
    </source>
</evidence>
<reference evidence="1" key="1">
    <citation type="submission" date="2020-11" db="EMBL/GenBank/DDBJ databases">
        <authorList>
            <person name="Whitehead M."/>
        </authorList>
    </citation>
    <scope>NUCLEOTIDE SEQUENCE</scope>
    <source>
        <strain evidence="1">EGII</strain>
    </source>
</reference>
<sequence>MSCTCVFVQRIFPCFLACLTALQLIAYTAFVTTRTYSLEAVAVATHNIMLSVDMRCIYPEPCYPANYLLKKKWSSTSRRHCNTLGRQHELQADARVLSAQLSEWEMFVCACSKVVVAVK</sequence>
<comment type="caution">
    <text evidence="1">The sequence shown here is derived from an EMBL/GenBank/DDBJ whole genome shotgun (WGS) entry which is preliminary data.</text>
</comment>
<dbReference type="AlphaFoldDB" id="A0A811V6M8"/>
<dbReference type="Proteomes" id="UP000606786">
    <property type="component" value="Unassembled WGS sequence"/>
</dbReference>
<proteinExistence type="predicted"/>
<keyword evidence="2" id="KW-1185">Reference proteome</keyword>